<protein>
    <submittedName>
        <fullName evidence="3">Uncharacterized protein LOC113510319</fullName>
    </submittedName>
</protein>
<sequence length="420" mass="48621">MSLDVNISEPDEFNCIELHGVLNDVAKLKSIDDFRYHVDLISGKGESYVANTFRVTITDVGNEGNVVNVIVKTLVNTERQILFHKLHEREVAVYKHIVPVFNKIHDNKNNKLGNKIVLPECLLSCAETKKEVIILEDLIEDGWSPDVRQSLHEELDYTKVHTVMTALANFHALSFIFEKFYPEEFVEVKSQFQDLLYDDNFLSKTKLVNYMFDSYDSSLKLVNDVEAKEKLSVIKPKILDILRAYTKPGKYNVLCHGDCWINNMLFKHRRDKSTRVCFIDFQAVRYASPVTDIIYFLYLCTNSRFRSEHFVKLKSEYYDTLKSTLTLYELDVNSLYPIEDFEKEINDAMQYGLIIAMVELKVVNTLLEDEVMVEEGDILPETTVHEMLDETDLLQTKINDVVQEAVKNGVLDKLLNKITK</sequence>
<dbReference type="PANTHER" id="PTHR11012:SF30">
    <property type="entry name" value="PROTEIN KINASE-LIKE DOMAIN-CONTAINING"/>
    <property type="match status" value="1"/>
</dbReference>
<dbReference type="SMART" id="SM00587">
    <property type="entry name" value="CHK"/>
    <property type="match status" value="1"/>
</dbReference>
<feature type="domain" description="CHK kinase-like" evidence="1">
    <location>
        <begin position="133"/>
        <end position="327"/>
    </location>
</feature>
<dbReference type="Gene3D" id="3.90.1200.10">
    <property type="match status" value="1"/>
</dbReference>
<dbReference type="Proteomes" id="UP001652740">
    <property type="component" value="Unplaced"/>
</dbReference>
<dbReference type="InterPro" id="IPR015897">
    <property type="entry name" value="CHK_kinase-like"/>
</dbReference>
<dbReference type="SUPFAM" id="SSF56112">
    <property type="entry name" value="Protein kinase-like (PK-like)"/>
    <property type="match status" value="1"/>
</dbReference>
<evidence type="ECO:0000259" key="1">
    <source>
        <dbReference type="SMART" id="SM00587"/>
    </source>
</evidence>
<dbReference type="Pfam" id="PF02958">
    <property type="entry name" value="EcKL"/>
    <property type="match status" value="1"/>
</dbReference>
<evidence type="ECO:0000313" key="2">
    <source>
        <dbReference type="Proteomes" id="UP001652740"/>
    </source>
</evidence>
<dbReference type="InterPro" id="IPR004119">
    <property type="entry name" value="EcKL"/>
</dbReference>
<gene>
    <name evidence="3" type="primary">LOC113510319</name>
</gene>
<keyword evidence="2" id="KW-1185">Reference proteome</keyword>
<dbReference type="GeneID" id="113510319"/>
<proteinExistence type="predicted"/>
<name>A0ABM3N3K7_GALME</name>
<dbReference type="PANTHER" id="PTHR11012">
    <property type="entry name" value="PROTEIN KINASE-LIKE DOMAIN-CONTAINING"/>
    <property type="match status" value="1"/>
</dbReference>
<dbReference type="InterPro" id="IPR011009">
    <property type="entry name" value="Kinase-like_dom_sf"/>
</dbReference>
<evidence type="ECO:0000313" key="3">
    <source>
        <dbReference type="RefSeq" id="XP_052758048.1"/>
    </source>
</evidence>
<reference evidence="3" key="1">
    <citation type="submission" date="2025-08" db="UniProtKB">
        <authorList>
            <consortium name="RefSeq"/>
        </authorList>
    </citation>
    <scope>IDENTIFICATION</scope>
    <source>
        <tissue evidence="3">Whole larvae</tissue>
    </source>
</reference>
<dbReference type="RefSeq" id="XP_052758048.1">
    <property type="nucleotide sequence ID" value="XM_052902088.1"/>
</dbReference>
<organism evidence="2 3">
    <name type="scientific">Galleria mellonella</name>
    <name type="common">Greater wax moth</name>
    <dbReference type="NCBI Taxonomy" id="7137"/>
    <lineage>
        <taxon>Eukaryota</taxon>
        <taxon>Metazoa</taxon>
        <taxon>Ecdysozoa</taxon>
        <taxon>Arthropoda</taxon>
        <taxon>Hexapoda</taxon>
        <taxon>Insecta</taxon>
        <taxon>Pterygota</taxon>
        <taxon>Neoptera</taxon>
        <taxon>Endopterygota</taxon>
        <taxon>Lepidoptera</taxon>
        <taxon>Glossata</taxon>
        <taxon>Ditrysia</taxon>
        <taxon>Pyraloidea</taxon>
        <taxon>Pyralidae</taxon>
        <taxon>Galleriinae</taxon>
        <taxon>Galleria</taxon>
    </lineage>
</organism>
<accession>A0ABM3N3K7</accession>